<evidence type="ECO:0000313" key="2">
    <source>
        <dbReference type="Proteomes" id="UP000322667"/>
    </source>
</evidence>
<organism evidence="1 2">
    <name type="scientific">Gossypium tomentosum</name>
    <name type="common">Hawaiian cotton</name>
    <name type="synonym">Gossypium sandvicense</name>
    <dbReference type="NCBI Taxonomy" id="34277"/>
    <lineage>
        <taxon>Eukaryota</taxon>
        <taxon>Viridiplantae</taxon>
        <taxon>Streptophyta</taxon>
        <taxon>Embryophyta</taxon>
        <taxon>Tracheophyta</taxon>
        <taxon>Spermatophyta</taxon>
        <taxon>Magnoliopsida</taxon>
        <taxon>eudicotyledons</taxon>
        <taxon>Gunneridae</taxon>
        <taxon>Pentapetalae</taxon>
        <taxon>rosids</taxon>
        <taxon>malvids</taxon>
        <taxon>Malvales</taxon>
        <taxon>Malvaceae</taxon>
        <taxon>Malvoideae</taxon>
        <taxon>Gossypium</taxon>
    </lineage>
</organism>
<dbReference type="EMBL" id="CM017622">
    <property type="protein sequence ID" value="TYH91262.1"/>
    <property type="molecule type" value="Genomic_DNA"/>
</dbReference>
<protein>
    <submittedName>
        <fullName evidence="1">Uncharacterized protein</fullName>
    </submittedName>
</protein>
<gene>
    <name evidence="1" type="ORF">ES332_A13G105400v1</name>
</gene>
<proteinExistence type="predicted"/>
<accession>A0A5D2MJK4</accession>
<reference evidence="1 2" key="1">
    <citation type="submission" date="2019-07" db="EMBL/GenBank/DDBJ databases">
        <title>WGS assembly of Gossypium tomentosum.</title>
        <authorList>
            <person name="Chen Z.J."/>
            <person name="Sreedasyam A."/>
            <person name="Ando A."/>
            <person name="Song Q."/>
            <person name="De L."/>
            <person name="Hulse-Kemp A."/>
            <person name="Ding M."/>
            <person name="Ye W."/>
            <person name="Kirkbride R."/>
            <person name="Jenkins J."/>
            <person name="Plott C."/>
            <person name="Lovell J."/>
            <person name="Lin Y.-M."/>
            <person name="Vaughn R."/>
            <person name="Liu B."/>
            <person name="Li W."/>
            <person name="Simpson S."/>
            <person name="Scheffler B."/>
            <person name="Saski C."/>
            <person name="Grover C."/>
            <person name="Hu G."/>
            <person name="Conover J."/>
            <person name="Carlson J."/>
            <person name="Shu S."/>
            <person name="Boston L."/>
            <person name="Williams M."/>
            <person name="Peterson D."/>
            <person name="Mcgee K."/>
            <person name="Jones D."/>
            <person name="Wendel J."/>
            <person name="Stelly D."/>
            <person name="Grimwood J."/>
            <person name="Schmutz J."/>
        </authorList>
    </citation>
    <scope>NUCLEOTIDE SEQUENCE [LARGE SCALE GENOMIC DNA]</scope>
    <source>
        <strain evidence="1">7179.01</strain>
    </source>
</reference>
<sequence length="56" mass="6600">MESVQLEHENVTEFVLVTLQDRVEEGRRFSNEEKDPMTSKELKEEPYEVKISCTVL</sequence>
<dbReference type="AlphaFoldDB" id="A0A5D2MJK4"/>
<evidence type="ECO:0000313" key="1">
    <source>
        <dbReference type="EMBL" id="TYH91262.1"/>
    </source>
</evidence>
<name>A0A5D2MJK4_GOSTO</name>
<keyword evidence="2" id="KW-1185">Reference proteome</keyword>
<dbReference type="Proteomes" id="UP000322667">
    <property type="component" value="Chromosome A13"/>
</dbReference>